<organism evidence="5 6">
    <name type="scientific">Brachionus calyciflorus</name>
    <dbReference type="NCBI Taxonomy" id="104777"/>
    <lineage>
        <taxon>Eukaryota</taxon>
        <taxon>Metazoa</taxon>
        <taxon>Spiralia</taxon>
        <taxon>Gnathifera</taxon>
        <taxon>Rotifera</taxon>
        <taxon>Eurotatoria</taxon>
        <taxon>Monogononta</taxon>
        <taxon>Pseudotrocha</taxon>
        <taxon>Ploima</taxon>
        <taxon>Brachionidae</taxon>
        <taxon>Brachionus</taxon>
    </lineage>
</organism>
<comment type="similarity">
    <text evidence="2">Belongs to the thymosin beta family.</text>
</comment>
<reference evidence="5" key="1">
    <citation type="submission" date="2021-02" db="EMBL/GenBank/DDBJ databases">
        <authorList>
            <person name="Nowell W R."/>
        </authorList>
    </citation>
    <scope>NUCLEOTIDE SEQUENCE</scope>
    <source>
        <strain evidence="5">Ploen Becks lab</strain>
    </source>
</reference>
<dbReference type="InterPro" id="IPR038386">
    <property type="entry name" value="Beta-thymosin_sf"/>
</dbReference>
<comment type="subcellular location">
    <subcellularLocation>
        <location evidence="1">Cytoplasm</location>
        <location evidence="1">Cytoskeleton</location>
    </subcellularLocation>
</comment>
<evidence type="ECO:0000313" key="6">
    <source>
        <dbReference type="Proteomes" id="UP000663879"/>
    </source>
</evidence>
<sequence length="93" mass="10633">MSDIEVKPSVANPIVEDLAKFETNVLKHVEVAEKVNLPSKEDIENEKKHISLVNGVEQFDKNKLKPTVTQEKIVLPDRDDIENEKKSQIEKQI</sequence>
<comment type="caution">
    <text evidence="5">The sequence shown here is derived from an EMBL/GenBank/DDBJ whole genome shotgun (WGS) entry which is preliminary data.</text>
</comment>
<dbReference type="SMART" id="SM00152">
    <property type="entry name" value="THY"/>
    <property type="match status" value="2"/>
</dbReference>
<dbReference type="FunFam" id="1.20.5.520:FF:000001">
    <property type="entry name" value="Thymosin beta"/>
    <property type="match status" value="1"/>
</dbReference>
<dbReference type="GO" id="GO:0007015">
    <property type="term" value="P:actin filament organization"/>
    <property type="evidence" value="ECO:0007669"/>
    <property type="project" value="InterPro"/>
</dbReference>
<name>A0A813RD29_9BILA</name>
<keyword evidence="4" id="KW-0206">Cytoskeleton</keyword>
<evidence type="ECO:0000256" key="4">
    <source>
        <dbReference type="ARBA" id="ARBA00023212"/>
    </source>
</evidence>
<evidence type="ECO:0000256" key="2">
    <source>
        <dbReference type="ARBA" id="ARBA00009511"/>
    </source>
</evidence>
<dbReference type="Pfam" id="PF01290">
    <property type="entry name" value="Thymosin"/>
    <property type="match status" value="2"/>
</dbReference>
<dbReference type="Proteomes" id="UP000663879">
    <property type="component" value="Unassembled WGS sequence"/>
</dbReference>
<dbReference type="GO" id="GO:0005856">
    <property type="term" value="C:cytoskeleton"/>
    <property type="evidence" value="ECO:0007669"/>
    <property type="project" value="UniProtKB-SubCell"/>
</dbReference>
<dbReference type="Gene3D" id="1.20.5.520">
    <property type="entry name" value="Single helix bin"/>
    <property type="match status" value="2"/>
</dbReference>
<dbReference type="PANTHER" id="PTHR20940:SF1">
    <property type="entry name" value="CIBOULOT, ISOFORM A"/>
    <property type="match status" value="1"/>
</dbReference>
<proteinExistence type="inferred from homology"/>
<evidence type="ECO:0000256" key="3">
    <source>
        <dbReference type="ARBA" id="ARBA00022490"/>
    </source>
</evidence>
<dbReference type="OrthoDB" id="2151618at2759"/>
<accession>A0A813RD29</accession>
<keyword evidence="6" id="KW-1185">Reference proteome</keyword>
<dbReference type="PANTHER" id="PTHR20940">
    <property type="entry name" value="TETRA THYMOSIN"/>
    <property type="match status" value="1"/>
</dbReference>
<protein>
    <recommendedName>
        <fullName evidence="7">Thymosin</fullName>
    </recommendedName>
</protein>
<dbReference type="InterPro" id="IPR001152">
    <property type="entry name" value="Beta-thymosin"/>
</dbReference>
<evidence type="ECO:0000256" key="1">
    <source>
        <dbReference type="ARBA" id="ARBA00004245"/>
    </source>
</evidence>
<dbReference type="GO" id="GO:0005829">
    <property type="term" value="C:cytosol"/>
    <property type="evidence" value="ECO:0007669"/>
    <property type="project" value="TreeGrafter"/>
</dbReference>
<keyword evidence="3" id="KW-0963">Cytoplasm</keyword>
<dbReference type="GO" id="GO:0003785">
    <property type="term" value="F:actin monomer binding"/>
    <property type="evidence" value="ECO:0007669"/>
    <property type="project" value="InterPro"/>
</dbReference>
<evidence type="ECO:0000313" key="5">
    <source>
        <dbReference type="EMBL" id="CAF0779265.1"/>
    </source>
</evidence>
<dbReference type="EMBL" id="CAJNOC010000580">
    <property type="protein sequence ID" value="CAF0779265.1"/>
    <property type="molecule type" value="Genomic_DNA"/>
</dbReference>
<evidence type="ECO:0008006" key="7">
    <source>
        <dbReference type="Google" id="ProtNLM"/>
    </source>
</evidence>
<gene>
    <name evidence="5" type="ORF">OXX778_LOCUS5368</name>
</gene>
<dbReference type="AlphaFoldDB" id="A0A813RD29"/>